<protein>
    <submittedName>
        <fullName evidence="1">Uncharacterized protein</fullName>
    </submittedName>
</protein>
<dbReference type="Gramene" id="PRQ40423">
    <property type="protein sequence ID" value="PRQ40423"/>
    <property type="gene ID" value="RchiOBHm_Chr4g0435831"/>
</dbReference>
<accession>A0A2P6R1V8</accession>
<evidence type="ECO:0000313" key="1">
    <source>
        <dbReference type="EMBL" id="PRQ40423.1"/>
    </source>
</evidence>
<proteinExistence type="predicted"/>
<gene>
    <name evidence="1" type="ORF">RchiOBHm_Chr4g0435831</name>
</gene>
<dbReference type="Proteomes" id="UP000238479">
    <property type="component" value="Chromosome 4"/>
</dbReference>
<reference evidence="1 2" key="1">
    <citation type="journal article" date="2018" name="Nat. Genet.">
        <title>The Rosa genome provides new insights in the design of modern roses.</title>
        <authorList>
            <person name="Bendahmane M."/>
        </authorList>
    </citation>
    <scope>NUCLEOTIDE SEQUENCE [LARGE SCALE GENOMIC DNA]</scope>
    <source>
        <strain evidence="2">cv. Old Blush</strain>
    </source>
</reference>
<keyword evidence="2" id="KW-1185">Reference proteome</keyword>
<evidence type="ECO:0000313" key="2">
    <source>
        <dbReference type="Proteomes" id="UP000238479"/>
    </source>
</evidence>
<dbReference type="EMBL" id="PDCK01000042">
    <property type="protein sequence ID" value="PRQ40423.1"/>
    <property type="molecule type" value="Genomic_DNA"/>
</dbReference>
<sequence length="93" mass="10054">MSMDSKVGKVGPLLGCCLVGLGALHTLSCPILGSFLRPIGAMTIPSTLYINKPPFLSIFKPNSHIHTELKAFQSSPPYHTKLISYILITTSQI</sequence>
<name>A0A2P6R1V8_ROSCH</name>
<dbReference type="AlphaFoldDB" id="A0A2P6R1V8"/>
<organism evidence="1 2">
    <name type="scientific">Rosa chinensis</name>
    <name type="common">China rose</name>
    <dbReference type="NCBI Taxonomy" id="74649"/>
    <lineage>
        <taxon>Eukaryota</taxon>
        <taxon>Viridiplantae</taxon>
        <taxon>Streptophyta</taxon>
        <taxon>Embryophyta</taxon>
        <taxon>Tracheophyta</taxon>
        <taxon>Spermatophyta</taxon>
        <taxon>Magnoliopsida</taxon>
        <taxon>eudicotyledons</taxon>
        <taxon>Gunneridae</taxon>
        <taxon>Pentapetalae</taxon>
        <taxon>rosids</taxon>
        <taxon>fabids</taxon>
        <taxon>Rosales</taxon>
        <taxon>Rosaceae</taxon>
        <taxon>Rosoideae</taxon>
        <taxon>Rosoideae incertae sedis</taxon>
        <taxon>Rosa</taxon>
    </lineage>
</organism>
<comment type="caution">
    <text evidence="1">The sequence shown here is derived from an EMBL/GenBank/DDBJ whole genome shotgun (WGS) entry which is preliminary data.</text>
</comment>